<protein>
    <submittedName>
        <fullName evidence="1">Uncharacterized protein</fullName>
    </submittedName>
</protein>
<dbReference type="EMBL" id="KR029600">
    <property type="protein sequence ID" value="AKH47935.1"/>
    <property type="molecule type" value="Genomic_DNA"/>
</dbReference>
<sequence length="71" mass="8553">MMEMLRPSWSIPPLLLPLPPQQRLVRMWRPHPNLQYQQQQLVAVPPCFLFQALRLIYLTTLQIQFQLLCRI</sequence>
<reference evidence="1" key="1">
    <citation type="journal article" date="2015" name="Front. Microbiol.">
        <title>Combining genomic sequencing methods to explore viral diversity and reveal potential virus-host interactions.</title>
        <authorList>
            <person name="Chow C.E."/>
            <person name="Winget D.M."/>
            <person name="White R.A.III."/>
            <person name="Hallam S.J."/>
            <person name="Suttle C.A."/>
        </authorList>
    </citation>
    <scope>NUCLEOTIDE SEQUENCE</scope>
    <source>
        <strain evidence="1">Oxic1_5</strain>
    </source>
</reference>
<accession>A0A0F7L7M1</accession>
<organism evidence="1">
    <name type="scientific">uncultured marine virus</name>
    <dbReference type="NCBI Taxonomy" id="186617"/>
    <lineage>
        <taxon>Viruses</taxon>
        <taxon>environmental samples</taxon>
    </lineage>
</organism>
<evidence type="ECO:0000313" key="1">
    <source>
        <dbReference type="EMBL" id="AKH47935.1"/>
    </source>
</evidence>
<proteinExistence type="predicted"/>
<reference evidence="1" key="2">
    <citation type="submission" date="2015-03" db="EMBL/GenBank/DDBJ databases">
        <authorList>
            <person name="Chow C.-E.T."/>
            <person name="Winget D.M."/>
            <person name="White R.A.III."/>
            <person name="Hallam S.J."/>
            <person name="Suttle C.A."/>
        </authorList>
    </citation>
    <scope>NUCLEOTIDE SEQUENCE</scope>
    <source>
        <strain evidence="1">Oxic1_5</strain>
    </source>
</reference>
<name>A0A0F7L7M1_9VIRU</name>